<evidence type="ECO:0008006" key="3">
    <source>
        <dbReference type="Google" id="ProtNLM"/>
    </source>
</evidence>
<reference evidence="1" key="1">
    <citation type="submission" date="2022-05" db="EMBL/GenBank/DDBJ databases">
        <authorList>
            <person name="Okamura Y."/>
        </authorList>
    </citation>
    <scope>NUCLEOTIDE SEQUENCE</scope>
</reference>
<keyword evidence="2" id="KW-1185">Reference proteome</keyword>
<accession>A0A9P0XIX1</accession>
<dbReference type="AlphaFoldDB" id="A0A9P0XIX1"/>
<name>A0A9P0XIX1_PIEBR</name>
<gene>
    <name evidence="1" type="ORF">PIBRA_LOCUS12570</name>
</gene>
<protein>
    <recommendedName>
        <fullName evidence="3">Retrovirus-related Pol polyprotein from transposon TNT 1-94</fullName>
    </recommendedName>
</protein>
<comment type="caution">
    <text evidence="1">The sequence shown here is derived from an EMBL/GenBank/DDBJ whole genome shotgun (WGS) entry which is preliminary data.</text>
</comment>
<dbReference type="Pfam" id="PF14223">
    <property type="entry name" value="Retrotran_gag_2"/>
    <property type="match status" value="1"/>
</dbReference>
<dbReference type="EMBL" id="CALOZG010000084">
    <property type="protein sequence ID" value="CAH4036820.1"/>
    <property type="molecule type" value="Genomic_DNA"/>
</dbReference>
<sequence>MTPQEDVRDHLNNFMDVVGKLEAMDVKIHPELLSITMLYSLPTNFDSIRTAIESRDFLPSPDNLKIKIVEDYEAIRQSEAFYTKTKKRVQFCKDCSKKGHCREACWSKNDSFNSFVLTIPGWPRCSSFSTRS</sequence>
<dbReference type="Proteomes" id="UP001152562">
    <property type="component" value="Unassembled WGS sequence"/>
</dbReference>
<evidence type="ECO:0000313" key="1">
    <source>
        <dbReference type="EMBL" id="CAH4036820.1"/>
    </source>
</evidence>
<organism evidence="1 2">
    <name type="scientific">Pieris brassicae</name>
    <name type="common">White butterfly</name>
    <name type="synonym">Large white butterfly</name>
    <dbReference type="NCBI Taxonomy" id="7116"/>
    <lineage>
        <taxon>Eukaryota</taxon>
        <taxon>Metazoa</taxon>
        <taxon>Ecdysozoa</taxon>
        <taxon>Arthropoda</taxon>
        <taxon>Hexapoda</taxon>
        <taxon>Insecta</taxon>
        <taxon>Pterygota</taxon>
        <taxon>Neoptera</taxon>
        <taxon>Endopterygota</taxon>
        <taxon>Lepidoptera</taxon>
        <taxon>Glossata</taxon>
        <taxon>Ditrysia</taxon>
        <taxon>Papilionoidea</taxon>
        <taxon>Pieridae</taxon>
        <taxon>Pierinae</taxon>
        <taxon>Pieris</taxon>
    </lineage>
</organism>
<evidence type="ECO:0000313" key="2">
    <source>
        <dbReference type="Proteomes" id="UP001152562"/>
    </source>
</evidence>
<proteinExistence type="predicted"/>